<evidence type="ECO:0000313" key="2">
    <source>
        <dbReference type="EMBL" id="GIY17729.1"/>
    </source>
</evidence>
<sequence length="91" mass="10798">MGPILGGNRSQAVSQPCVGKFKRASLQEFFENIVFKFGENKKFRHKFNIRPFEFLKRDPLKEKKPVRVELPKQKRPYVTGDSNYYREYESP</sequence>
<dbReference type="EMBL" id="BPLR01007536">
    <property type="protein sequence ID" value="GIY17729.1"/>
    <property type="molecule type" value="Genomic_DNA"/>
</dbReference>
<protein>
    <submittedName>
        <fullName evidence="2">Uncharacterized protein</fullName>
    </submittedName>
</protein>
<evidence type="ECO:0000313" key="3">
    <source>
        <dbReference type="Proteomes" id="UP001054945"/>
    </source>
</evidence>
<evidence type="ECO:0000256" key="1">
    <source>
        <dbReference type="SAM" id="MobiDB-lite"/>
    </source>
</evidence>
<reference evidence="2 3" key="1">
    <citation type="submission" date="2021-06" db="EMBL/GenBank/DDBJ databases">
        <title>Caerostris extrusa draft genome.</title>
        <authorList>
            <person name="Kono N."/>
            <person name="Arakawa K."/>
        </authorList>
    </citation>
    <scope>NUCLEOTIDE SEQUENCE [LARGE SCALE GENOMIC DNA]</scope>
</reference>
<proteinExistence type="predicted"/>
<keyword evidence="3" id="KW-1185">Reference proteome</keyword>
<dbReference type="AlphaFoldDB" id="A0AAV4R9L1"/>
<accession>A0AAV4R9L1</accession>
<comment type="caution">
    <text evidence="2">The sequence shown here is derived from an EMBL/GenBank/DDBJ whole genome shotgun (WGS) entry which is preliminary data.</text>
</comment>
<name>A0AAV4R9L1_CAEEX</name>
<dbReference type="Proteomes" id="UP001054945">
    <property type="component" value="Unassembled WGS sequence"/>
</dbReference>
<organism evidence="2 3">
    <name type="scientific">Caerostris extrusa</name>
    <name type="common">Bark spider</name>
    <name type="synonym">Caerostris bankana</name>
    <dbReference type="NCBI Taxonomy" id="172846"/>
    <lineage>
        <taxon>Eukaryota</taxon>
        <taxon>Metazoa</taxon>
        <taxon>Ecdysozoa</taxon>
        <taxon>Arthropoda</taxon>
        <taxon>Chelicerata</taxon>
        <taxon>Arachnida</taxon>
        <taxon>Araneae</taxon>
        <taxon>Araneomorphae</taxon>
        <taxon>Entelegynae</taxon>
        <taxon>Araneoidea</taxon>
        <taxon>Araneidae</taxon>
        <taxon>Caerostris</taxon>
    </lineage>
</organism>
<feature type="region of interest" description="Disordered" evidence="1">
    <location>
        <begin position="72"/>
        <end position="91"/>
    </location>
</feature>
<gene>
    <name evidence="2" type="ORF">CEXT_634521</name>
</gene>